<dbReference type="PANTHER" id="PTHR31573">
    <property type="entry name" value="ALPHA-KETOGLUTARATE-DEPENDENT DIOXYGENASE ALKB HOMOLOG 2"/>
    <property type="match status" value="1"/>
</dbReference>
<evidence type="ECO:0000313" key="4">
    <source>
        <dbReference type="EMBL" id="KZV83082.1"/>
    </source>
</evidence>
<evidence type="ECO:0000313" key="5">
    <source>
        <dbReference type="Proteomes" id="UP000077266"/>
    </source>
</evidence>
<dbReference type="GO" id="GO:0051747">
    <property type="term" value="F:cytosine C-5 DNA demethylase activity"/>
    <property type="evidence" value="ECO:0007669"/>
    <property type="project" value="TreeGrafter"/>
</dbReference>
<feature type="binding site" evidence="1">
    <location>
        <position position="145"/>
    </location>
    <ligand>
        <name>2-oxoglutarate</name>
        <dbReference type="ChEBI" id="CHEBI:16810"/>
    </ligand>
</feature>
<evidence type="ECO:0000256" key="1">
    <source>
        <dbReference type="PIRSR" id="PIRSR632852-1"/>
    </source>
</evidence>
<reference evidence="4 5" key="1">
    <citation type="journal article" date="2016" name="Mol. Biol. Evol.">
        <title>Comparative Genomics of Early-Diverging Mushroom-Forming Fungi Provides Insights into the Origins of Lignocellulose Decay Capabilities.</title>
        <authorList>
            <person name="Nagy L.G."/>
            <person name="Riley R."/>
            <person name="Tritt A."/>
            <person name="Adam C."/>
            <person name="Daum C."/>
            <person name="Floudas D."/>
            <person name="Sun H."/>
            <person name="Yadav J.S."/>
            <person name="Pangilinan J."/>
            <person name="Larsson K.H."/>
            <person name="Matsuura K."/>
            <person name="Barry K."/>
            <person name="Labutti K."/>
            <person name="Kuo R."/>
            <person name="Ohm R.A."/>
            <person name="Bhattacharya S.S."/>
            <person name="Shirouzu T."/>
            <person name="Yoshinaga Y."/>
            <person name="Martin F.M."/>
            <person name="Grigoriev I.V."/>
            <person name="Hibbett D.S."/>
        </authorList>
    </citation>
    <scope>NUCLEOTIDE SEQUENCE [LARGE SCALE GENOMIC DNA]</scope>
    <source>
        <strain evidence="4 5">HHB12029</strain>
    </source>
</reference>
<dbReference type="InParanoid" id="A0A165CTC5"/>
<dbReference type="InterPro" id="IPR032852">
    <property type="entry name" value="ALKBH2"/>
</dbReference>
<feature type="binding site" evidence="1">
    <location>
        <position position="231"/>
    </location>
    <ligand>
        <name>2-oxoglutarate</name>
        <dbReference type="ChEBI" id="CHEBI:16810"/>
    </ligand>
</feature>
<dbReference type="AlphaFoldDB" id="A0A165CTC5"/>
<feature type="binding site" evidence="1">
    <location>
        <position position="213"/>
    </location>
    <ligand>
        <name>2-oxoglutarate</name>
        <dbReference type="ChEBI" id="CHEBI:16810"/>
    </ligand>
</feature>
<organism evidence="4 5">
    <name type="scientific">Exidia glandulosa HHB12029</name>
    <dbReference type="NCBI Taxonomy" id="1314781"/>
    <lineage>
        <taxon>Eukaryota</taxon>
        <taxon>Fungi</taxon>
        <taxon>Dikarya</taxon>
        <taxon>Basidiomycota</taxon>
        <taxon>Agaricomycotina</taxon>
        <taxon>Agaricomycetes</taxon>
        <taxon>Auriculariales</taxon>
        <taxon>Exidiaceae</taxon>
        <taxon>Exidia</taxon>
    </lineage>
</organism>
<gene>
    <name evidence="4" type="ORF">EXIGLDRAFT_728870</name>
</gene>
<dbReference type="GO" id="GO:0006307">
    <property type="term" value="P:DNA alkylation repair"/>
    <property type="evidence" value="ECO:0007669"/>
    <property type="project" value="TreeGrafter"/>
</dbReference>
<dbReference type="PANTHER" id="PTHR31573:SF1">
    <property type="entry name" value="DNA OXIDATIVE DEMETHYLASE ALKBH2"/>
    <property type="match status" value="1"/>
</dbReference>
<dbReference type="Proteomes" id="UP000077266">
    <property type="component" value="Unassembled WGS sequence"/>
</dbReference>
<feature type="binding site" evidence="1">
    <location>
        <position position="143"/>
    </location>
    <ligand>
        <name>2-oxoglutarate</name>
        <dbReference type="ChEBI" id="CHEBI:16810"/>
    </ligand>
</feature>
<evidence type="ECO:0000256" key="2">
    <source>
        <dbReference type="SAM" id="MobiDB-lite"/>
    </source>
</evidence>
<feature type="binding site" evidence="1">
    <location>
        <position position="229"/>
    </location>
    <ligand>
        <name>2-oxoglutarate</name>
        <dbReference type="ChEBI" id="CHEBI:16810"/>
    </ligand>
</feature>
<dbReference type="EMBL" id="KV426289">
    <property type="protein sequence ID" value="KZV83082.1"/>
    <property type="molecule type" value="Genomic_DNA"/>
</dbReference>
<feature type="binding site" evidence="1">
    <location>
        <position position="155"/>
    </location>
    <ligand>
        <name>2-oxoglutarate</name>
        <dbReference type="ChEBI" id="CHEBI:16810"/>
    </ligand>
</feature>
<dbReference type="Gene3D" id="2.60.120.590">
    <property type="entry name" value="Alpha-ketoglutarate-dependent dioxygenase AlkB-like"/>
    <property type="match status" value="1"/>
</dbReference>
<dbReference type="STRING" id="1314781.A0A165CTC5"/>
<proteinExistence type="predicted"/>
<dbReference type="SUPFAM" id="SSF51197">
    <property type="entry name" value="Clavaminate synthase-like"/>
    <property type="match status" value="1"/>
</dbReference>
<sequence length="235" mass="26851">MNPQKRRRNEDEAGTEQNSPKRPKVLSWDASEPLDLEDWRVDNMPGAEVYYVPKFIDSSTCDEWFSELDALPTWYHPTLKVYGKNVRQSRSIAAYASSTKITAKYSGHEVVMHYPPEIPEILSKIWARVSRALGMEFNHVMLNRYASGAEYIGKHRDTKENVVIVSLSLGAERTFIMAPNKTIAAQGAVTKKWTLGNGSLLVMQGSTQDNWKHEIPQERRIKEGRISLTFRQLPE</sequence>
<feature type="domain" description="Fe2OG dioxygenase" evidence="3">
    <location>
        <begin position="136"/>
        <end position="234"/>
    </location>
</feature>
<dbReference type="InterPro" id="IPR027450">
    <property type="entry name" value="AlkB-like"/>
</dbReference>
<keyword evidence="5" id="KW-1185">Reference proteome</keyword>
<name>A0A165CTC5_EXIGL</name>
<feature type="binding site" evidence="1">
    <location>
        <position position="225"/>
    </location>
    <ligand>
        <name>2-oxoglutarate</name>
        <dbReference type="ChEBI" id="CHEBI:16810"/>
    </ligand>
</feature>
<dbReference type="GO" id="GO:0008198">
    <property type="term" value="F:ferrous iron binding"/>
    <property type="evidence" value="ECO:0007669"/>
    <property type="project" value="TreeGrafter"/>
</dbReference>
<accession>A0A165CTC5</accession>
<dbReference type="GO" id="GO:0035516">
    <property type="term" value="F:broad specificity oxidative DNA demethylase activity"/>
    <property type="evidence" value="ECO:0007669"/>
    <property type="project" value="TreeGrafter"/>
</dbReference>
<evidence type="ECO:0000259" key="3">
    <source>
        <dbReference type="PROSITE" id="PS51471"/>
    </source>
</evidence>
<dbReference type="InterPro" id="IPR005123">
    <property type="entry name" value="Oxoglu/Fe-dep_dioxygenase_dom"/>
</dbReference>
<feature type="region of interest" description="Disordered" evidence="2">
    <location>
        <begin position="1"/>
        <end position="26"/>
    </location>
</feature>
<protein>
    <recommendedName>
        <fullName evidence="3">Fe2OG dioxygenase domain-containing protein</fullName>
    </recommendedName>
</protein>
<dbReference type="InterPro" id="IPR037151">
    <property type="entry name" value="AlkB-like_sf"/>
</dbReference>
<dbReference type="PROSITE" id="PS51471">
    <property type="entry name" value="FE2OG_OXY"/>
    <property type="match status" value="1"/>
</dbReference>
<dbReference type="Pfam" id="PF13532">
    <property type="entry name" value="2OG-FeII_Oxy_2"/>
    <property type="match status" value="1"/>
</dbReference>
<dbReference type="OrthoDB" id="545910at2759"/>